<evidence type="ECO:0000256" key="11">
    <source>
        <dbReference type="ARBA" id="ARBA00023136"/>
    </source>
</evidence>
<dbReference type="InterPro" id="IPR023298">
    <property type="entry name" value="ATPase_P-typ_TM_dom_sf"/>
</dbReference>
<dbReference type="SUPFAM" id="SSF81665">
    <property type="entry name" value="Calcium ATPase, transmembrane domain M"/>
    <property type="match status" value="1"/>
</dbReference>
<evidence type="ECO:0000256" key="13">
    <source>
        <dbReference type="ARBA" id="ARBA00047308"/>
    </source>
</evidence>
<keyword evidence="6 14" id="KW-0479">Metal-binding</keyword>
<evidence type="ECO:0000256" key="9">
    <source>
        <dbReference type="ARBA" id="ARBA00022967"/>
    </source>
</evidence>
<keyword evidence="10 14" id="KW-1133">Transmembrane helix</keyword>
<sequence length="749" mass="82624">MQKLKLENLDCAHCALKIESSLNAMEELENVKLNFSTSTLSFEQKGNENIINKIVEVIQSIEKDVNIVEDKKGEARSFWQLLNKKLLLITTISIILTFLSYNYISQYYFQVSMYFLAYLLVGWDVLFKATKNILKGKLFDENFLMGIATIGAFALGEYIEGITVMVFYQIGEMFQAVAVNNSRDSINSLIDLKPDFANVKDGNTIVQKSPEEVKIGETIVVKVGEKVPVDGVLLSNSCSFDTSTITGEFKPKTLNKEDEILSGYINLSQASNIKVTSLYKNSTIAKIIELIENASSQKARAEKFITKFASIYTPFVVVAALLLAFLPPLFIEGALYSDWIERSLVFLVISCPCALVISIPLSFFSAIGAISKKGILVKGANYVEKLTEIENIIFDKTGTLTHGVFKVTKIKTYGIKEEELLELAALSESFSTHPIAKSIVKAFNKEINHEKVSSHEEFSGLGVKAIIQNTEVLVGNQKLLNRFSVDIPEDISEDLNVVFVAINSKIAGFIVVDDVIKEEAKNFIEELKRVQIKKTYMLTGDKKEVALKVANNLGIDEVRYELLPQDKLSSFKEIKEKTGKITAFVGDGINDAPTLASSDIGFAMGGIGSDLAVKSADVVVLNDKLDSILDAIKISKKTKVIVYQNIVFIMIIKVGFLILGAGAIIGMAEAIFADIGVALLAILNSMRILKESKTKQNSGENNKKVEKKEIKNSKITSTKFKAPITNFQSSKTTQTSSCCEDNSCCSNKS</sequence>
<dbReference type="GO" id="GO:0005886">
    <property type="term" value="C:plasma membrane"/>
    <property type="evidence" value="ECO:0007669"/>
    <property type="project" value="UniProtKB-SubCell"/>
</dbReference>
<dbReference type="Pfam" id="PF00122">
    <property type="entry name" value="E1-E2_ATPase"/>
    <property type="match status" value="1"/>
</dbReference>
<dbReference type="AlphaFoldDB" id="A0A4Q0YGL3"/>
<dbReference type="Gene3D" id="3.30.70.100">
    <property type="match status" value="1"/>
</dbReference>
<evidence type="ECO:0000256" key="6">
    <source>
        <dbReference type="ARBA" id="ARBA00022723"/>
    </source>
</evidence>
<feature type="transmembrane region" description="Helical" evidence="14">
    <location>
        <begin position="86"/>
        <end position="104"/>
    </location>
</feature>
<dbReference type="InterPro" id="IPR051014">
    <property type="entry name" value="Cation_Transport_ATPase_IB"/>
</dbReference>
<dbReference type="GO" id="GO:0005524">
    <property type="term" value="F:ATP binding"/>
    <property type="evidence" value="ECO:0007669"/>
    <property type="project" value="UniProtKB-UniRule"/>
</dbReference>
<dbReference type="NCBIfam" id="TIGR01525">
    <property type="entry name" value="ATPase-IB_hvy"/>
    <property type="match status" value="1"/>
</dbReference>
<keyword evidence="11 14" id="KW-0472">Membrane</keyword>
<evidence type="ECO:0000256" key="5">
    <source>
        <dbReference type="ARBA" id="ARBA00022692"/>
    </source>
</evidence>
<organism evidence="17 18">
    <name type="scientific">Halarcobacter ebronensis</name>
    <dbReference type="NCBI Taxonomy" id="1462615"/>
    <lineage>
        <taxon>Bacteria</taxon>
        <taxon>Pseudomonadati</taxon>
        <taxon>Campylobacterota</taxon>
        <taxon>Epsilonproteobacteria</taxon>
        <taxon>Campylobacterales</taxon>
        <taxon>Arcobacteraceae</taxon>
        <taxon>Halarcobacter</taxon>
    </lineage>
</organism>
<proteinExistence type="inferred from homology"/>
<feature type="transmembrane region" description="Helical" evidence="14">
    <location>
        <begin position="343"/>
        <end position="370"/>
    </location>
</feature>
<keyword evidence="5 14" id="KW-0812">Transmembrane</keyword>
<dbReference type="PANTHER" id="PTHR48085">
    <property type="entry name" value="CADMIUM/ZINC-TRANSPORTING ATPASE HMA2-RELATED"/>
    <property type="match status" value="1"/>
</dbReference>
<evidence type="ECO:0000313" key="18">
    <source>
        <dbReference type="Proteomes" id="UP000290172"/>
    </source>
</evidence>
<dbReference type="NCBIfam" id="TIGR01512">
    <property type="entry name" value="ATPase-IB2_Cd"/>
    <property type="match status" value="1"/>
</dbReference>
<protein>
    <recommendedName>
        <fullName evidence="12">P-type Zn(2+) transporter</fullName>
        <ecNumber evidence="12">7.2.2.12</ecNumber>
    </recommendedName>
</protein>
<feature type="transmembrane region" description="Helical" evidence="14">
    <location>
        <begin position="671"/>
        <end position="689"/>
    </location>
</feature>
<keyword evidence="9" id="KW-1278">Translocase</keyword>
<dbReference type="EMBL" id="PDKJ01000002">
    <property type="protein sequence ID" value="RXJ69752.1"/>
    <property type="molecule type" value="Genomic_DNA"/>
</dbReference>
<comment type="catalytic activity">
    <reaction evidence="13">
        <text>Zn(2+)(in) + ATP + H2O = Zn(2+)(out) + ADP + phosphate + H(+)</text>
        <dbReference type="Rhea" id="RHEA:20621"/>
        <dbReference type="ChEBI" id="CHEBI:15377"/>
        <dbReference type="ChEBI" id="CHEBI:15378"/>
        <dbReference type="ChEBI" id="CHEBI:29105"/>
        <dbReference type="ChEBI" id="CHEBI:30616"/>
        <dbReference type="ChEBI" id="CHEBI:43474"/>
        <dbReference type="ChEBI" id="CHEBI:456216"/>
        <dbReference type="EC" id="7.2.2.12"/>
    </reaction>
</comment>
<dbReference type="Gene3D" id="2.70.150.10">
    <property type="entry name" value="Calcium-transporting ATPase, cytoplasmic transduction domain A"/>
    <property type="match status" value="1"/>
</dbReference>
<feature type="domain" description="HMA" evidence="16">
    <location>
        <begin position="1"/>
        <end position="66"/>
    </location>
</feature>
<evidence type="ECO:0000256" key="3">
    <source>
        <dbReference type="ARBA" id="ARBA00006024"/>
    </source>
</evidence>
<dbReference type="SUPFAM" id="SSF55008">
    <property type="entry name" value="HMA, heavy metal-associated domain"/>
    <property type="match status" value="1"/>
</dbReference>
<feature type="transmembrane region" description="Helical" evidence="14">
    <location>
        <begin position="308"/>
        <end position="331"/>
    </location>
</feature>
<dbReference type="SFLD" id="SFLDF00027">
    <property type="entry name" value="p-type_atpase"/>
    <property type="match status" value="1"/>
</dbReference>
<keyword evidence="14" id="KW-1003">Cell membrane</keyword>
<name>A0A4Q0YGL3_9BACT</name>
<dbReference type="GO" id="GO:0016887">
    <property type="term" value="F:ATP hydrolysis activity"/>
    <property type="evidence" value="ECO:0007669"/>
    <property type="project" value="InterPro"/>
</dbReference>
<dbReference type="PRINTS" id="PR00119">
    <property type="entry name" value="CATATPASE"/>
</dbReference>
<dbReference type="InterPro" id="IPR006121">
    <property type="entry name" value="HMA_dom"/>
</dbReference>
<feature type="region of interest" description="Disordered" evidence="15">
    <location>
        <begin position="728"/>
        <end position="749"/>
    </location>
</feature>
<dbReference type="GO" id="GO:0046872">
    <property type="term" value="F:metal ion binding"/>
    <property type="evidence" value="ECO:0007669"/>
    <property type="project" value="UniProtKB-KW"/>
</dbReference>
<dbReference type="InterPro" id="IPR001757">
    <property type="entry name" value="P_typ_ATPase"/>
</dbReference>
<dbReference type="Pfam" id="PF00702">
    <property type="entry name" value="Hydrolase"/>
    <property type="match status" value="1"/>
</dbReference>
<dbReference type="RefSeq" id="WP_128979050.1">
    <property type="nucleotide sequence ID" value="NZ_PDKJ01000002.1"/>
</dbReference>
<evidence type="ECO:0000313" key="17">
    <source>
        <dbReference type="EMBL" id="RXJ69752.1"/>
    </source>
</evidence>
<keyword evidence="8 14" id="KW-0067">ATP-binding</keyword>
<dbReference type="GO" id="GO:0015086">
    <property type="term" value="F:cadmium ion transmembrane transporter activity"/>
    <property type="evidence" value="ECO:0007669"/>
    <property type="project" value="TreeGrafter"/>
</dbReference>
<evidence type="ECO:0000256" key="7">
    <source>
        <dbReference type="ARBA" id="ARBA00022741"/>
    </source>
</evidence>
<dbReference type="PROSITE" id="PS00154">
    <property type="entry name" value="ATPASE_E1_E2"/>
    <property type="match status" value="1"/>
</dbReference>
<accession>A0A4Q0YGL3</accession>
<dbReference type="SUPFAM" id="SSF81653">
    <property type="entry name" value="Calcium ATPase, transduction domain A"/>
    <property type="match status" value="1"/>
</dbReference>
<reference evidence="17 18" key="1">
    <citation type="submission" date="2017-10" db="EMBL/GenBank/DDBJ databases">
        <title>Genomics of the genus Arcobacter.</title>
        <authorList>
            <person name="Perez-Cataluna A."/>
            <person name="Figueras M.J."/>
        </authorList>
    </citation>
    <scope>NUCLEOTIDE SEQUENCE [LARGE SCALE GENOMIC DNA]</scope>
    <source>
        <strain evidence="17 18">CECT 8993</strain>
    </source>
</reference>
<comment type="similarity">
    <text evidence="3 14">Belongs to the cation transport ATPase (P-type) (TC 3.A.3) family. Type IB subfamily.</text>
</comment>
<comment type="subcellular location">
    <subcellularLocation>
        <location evidence="2 14">Cell membrane</location>
    </subcellularLocation>
    <subcellularLocation>
        <location evidence="1">Membrane</location>
        <topology evidence="1">Multi-pass membrane protein</topology>
    </subcellularLocation>
</comment>
<comment type="caution">
    <text evidence="17">The sequence shown here is derived from an EMBL/GenBank/DDBJ whole genome shotgun (WGS) entry which is preliminary data.</text>
</comment>
<evidence type="ECO:0000256" key="2">
    <source>
        <dbReference type="ARBA" id="ARBA00004236"/>
    </source>
</evidence>
<evidence type="ECO:0000256" key="8">
    <source>
        <dbReference type="ARBA" id="ARBA00022840"/>
    </source>
</evidence>
<evidence type="ECO:0000259" key="16">
    <source>
        <dbReference type="PROSITE" id="PS50846"/>
    </source>
</evidence>
<dbReference type="SFLD" id="SFLDG00002">
    <property type="entry name" value="C1.7:_P-type_atpase_like"/>
    <property type="match status" value="1"/>
</dbReference>
<dbReference type="InterPro" id="IPR023214">
    <property type="entry name" value="HAD_sf"/>
</dbReference>
<dbReference type="InterPro" id="IPR036163">
    <property type="entry name" value="HMA_dom_sf"/>
</dbReference>
<dbReference type="InterPro" id="IPR044492">
    <property type="entry name" value="P_typ_ATPase_HD_dom"/>
</dbReference>
<dbReference type="Gene3D" id="3.40.1110.10">
    <property type="entry name" value="Calcium-transporting ATPase, cytoplasmic domain N"/>
    <property type="match status" value="1"/>
</dbReference>
<dbReference type="SUPFAM" id="SSF56784">
    <property type="entry name" value="HAD-like"/>
    <property type="match status" value="1"/>
</dbReference>
<dbReference type="GO" id="GO:0016463">
    <property type="term" value="F:P-type zinc transporter activity"/>
    <property type="evidence" value="ECO:0007669"/>
    <property type="project" value="UniProtKB-EC"/>
</dbReference>
<dbReference type="PROSITE" id="PS50846">
    <property type="entry name" value="HMA_2"/>
    <property type="match status" value="1"/>
</dbReference>
<feature type="transmembrane region" description="Helical" evidence="14">
    <location>
        <begin position="642"/>
        <end position="665"/>
    </location>
</feature>
<dbReference type="EC" id="7.2.2.12" evidence="12"/>
<dbReference type="Pfam" id="PF00403">
    <property type="entry name" value="HMA"/>
    <property type="match status" value="1"/>
</dbReference>
<keyword evidence="7 14" id="KW-0547">Nucleotide-binding</keyword>
<dbReference type="Proteomes" id="UP000290172">
    <property type="component" value="Unassembled WGS sequence"/>
</dbReference>
<dbReference type="InterPro" id="IPR027256">
    <property type="entry name" value="P-typ_ATPase_IB"/>
</dbReference>
<dbReference type="NCBIfam" id="TIGR01494">
    <property type="entry name" value="ATPase_P-type"/>
    <property type="match status" value="1"/>
</dbReference>
<dbReference type="PRINTS" id="PR00941">
    <property type="entry name" value="CDATPASE"/>
</dbReference>
<evidence type="ECO:0000256" key="1">
    <source>
        <dbReference type="ARBA" id="ARBA00004141"/>
    </source>
</evidence>
<gene>
    <name evidence="17" type="primary">cadA</name>
    <name evidence="17" type="ORF">CRV08_03335</name>
</gene>
<evidence type="ECO:0000256" key="10">
    <source>
        <dbReference type="ARBA" id="ARBA00022989"/>
    </source>
</evidence>
<dbReference type="InterPro" id="IPR018303">
    <property type="entry name" value="ATPase_P-typ_P_site"/>
</dbReference>
<evidence type="ECO:0000256" key="15">
    <source>
        <dbReference type="SAM" id="MobiDB-lite"/>
    </source>
</evidence>
<dbReference type="PANTHER" id="PTHR48085:SF5">
    <property type="entry name" value="CADMIUM_ZINC-TRANSPORTING ATPASE HMA4-RELATED"/>
    <property type="match status" value="1"/>
</dbReference>
<evidence type="ECO:0000256" key="12">
    <source>
        <dbReference type="ARBA" id="ARBA00039097"/>
    </source>
</evidence>
<keyword evidence="4" id="KW-0597">Phosphoprotein</keyword>
<dbReference type="InterPro" id="IPR008250">
    <property type="entry name" value="ATPase_P-typ_transduc_dom_A_sf"/>
</dbReference>
<dbReference type="Gene3D" id="3.40.50.1000">
    <property type="entry name" value="HAD superfamily/HAD-like"/>
    <property type="match status" value="1"/>
</dbReference>
<evidence type="ECO:0000256" key="4">
    <source>
        <dbReference type="ARBA" id="ARBA00022553"/>
    </source>
</evidence>
<dbReference type="SFLD" id="SFLDS00003">
    <property type="entry name" value="Haloacid_Dehalogenase"/>
    <property type="match status" value="1"/>
</dbReference>
<dbReference type="CDD" id="cd00371">
    <property type="entry name" value="HMA"/>
    <property type="match status" value="1"/>
</dbReference>
<dbReference type="InterPro" id="IPR059000">
    <property type="entry name" value="ATPase_P-type_domA"/>
</dbReference>
<evidence type="ECO:0000256" key="14">
    <source>
        <dbReference type="RuleBase" id="RU362081"/>
    </source>
</evidence>
<dbReference type="InterPro" id="IPR036412">
    <property type="entry name" value="HAD-like_sf"/>
</dbReference>
<dbReference type="InterPro" id="IPR023299">
    <property type="entry name" value="ATPase_P-typ_cyto_dom_N"/>
</dbReference>